<accession>A0A0H2ZUA1</accession>
<sequence>MSTTAATRCAPALPELAIAAEHDGGDPLRPGSAGAGDRR</sequence>
<evidence type="ECO:0000313" key="3">
    <source>
        <dbReference type="Proteomes" id="UP000001574"/>
    </source>
</evidence>
<dbReference type="HOGENOM" id="CLU_3312952_0_0_11"/>
<organism evidence="2 3">
    <name type="scientific">Mycobacterium avium (strain 104)</name>
    <dbReference type="NCBI Taxonomy" id="243243"/>
    <lineage>
        <taxon>Bacteria</taxon>
        <taxon>Bacillati</taxon>
        <taxon>Actinomycetota</taxon>
        <taxon>Actinomycetes</taxon>
        <taxon>Mycobacteriales</taxon>
        <taxon>Mycobacteriaceae</taxon>
        <taxon>Mycobacterium</taxon>
        <taxon>Mycobacterium avium complex (MAC)</taxon>
    </lineage>
</organism>
<dbReference type="AlphaFoldDB" id="A0A0H2ZUA1"/>
<proteinExistence type="predicted"/>
<gene>
    <name evidence="2" type="ordered locus">MAV_0541</name>
</gene>
<name>A0A0H2ZUA1_MYCA1</name>
<evidence type="ECO:0000313" key="2">
    <source>
        <dbReference type="EMBL" id="ABK65254.1"/>
    </source>
</evidence>
<feature type="region of interest" description="Disordered" evidence="1">
    <location>
        <begin position="18"/>
        <end position="39"/>
    </location>
</feature>
<protein>
    <submittedName>
        <fullName evidence="2">Uncharacterized protein</fullName>
    </submittedName>
</protein>
<reference evidence="2 3" key="1">
    <citation type="submission" date="2006-10" db="EMBL/GenBank/DDBJ databases">
        <authorList>
            <person name="Fleischmann R.D."/>
            <person name="Dodson R.J."/>
            <person name="Haft D.H."/>
            <person name="Merkel J.S."/>
            <person name="Nelson W.C."/>
            <person name="Fraser C.M."/>
        </authorList>
    </citation>
    <scope>NUCLEOTIDE SEQUENCE [LARGE SCALE GENOMIC DNA]</scope>
    <source>
        <strain evidence="2 3">104</strain>
    </source>
</reference>
<dbReference type="EMBL" id="CP000479">
    <property type="protein sequence ID" value="ABK65254.1"/>
    <property type="molecule type" value="Genomic_DNA"/>
</dbReference>
<dbReference type="KEGG" id="mav:MAV_0541"/>
<evidence type="ECO:0000256" key="1">
    <source>
        <dbReference type="SAM" id="MobiDB-lite"/>
    </source>
</evidence>
<dbReference type="Proteomes" id="UP000001574">
    <property type="component" value="Chromosome"/>
</dbReference>